<keyword evidence="3 8" id="KW-0673">Quorum sensing</keyword>
<dbReference type="GO" id="GO:0009372">
    <property type="term" value="P:quorum sensing"/>
    <property type="evidence" value="ECO:0007669"/>
    <property type="project" value="UniProtKB-UniRule"/>
</dbReference>
<accession>A0A5S3V7T4</accession>
<dbReference type="PROSITE" id="PS51187">
    <property type="entry name" value="AUTOINDUCER_SYNTH_2"/>
    <property type="match status" value="1"/>
</dbReference>
<dbReference type="PRINTS" id="PR01549">
    <property type="entry name" value="AUTOINDCRSYN"/>
</dbReference>
<evidence type="ECO:0000313" key="11">
    <source>
        <dbReference type="EMBL" id="TMO74602.1"/>
    </source>
</evidence>
<evidence type="ECO:0000256" key="1">
    <source>
        <dbReference type="ARBA" id="ARBA00012340"/>
    </source>
</evidence>
<protein>
    <recommendedName>
        <fullName evidence="2 9">Acyl-homoserine-lactone synthase</fullName>
        <ecNumber evidence="1 9">2.3.1.184</ecNumber>
    </recommendedName>
    <alternativeName>
        <fullName evidence="9">Autoinducer synthesis protein</fullName>
    </alternativeName>
</protein>
<dbReference type="RefSeq" id="WP_138592521.1">
    <property type="nucleotide sequence ID" value="NZ_PNBW01000047.1"/>
</dbReference>
<evidence type="ECO:0000256" key="8">
    <source>
        <dbReference type="PROSITE-ProRule" id="PRU00533"/>
    </source>
</evidence>
<evidence type="ECO:0000256" key="4">
    <source>
        <dbReference type="ARBA" id="ARBA00022679"/>
    </source>
</evidence>
<keyword evidence="12" id="KW-1185">Reference proteome</keyword>
<dbReference type="EMBL" id="PNBX01000062">
    <property type="protein sequence ID" value="TMO67151.1"/>
    <property type="molecule type" value="Genomic_DNA"/>
</dbReference>
<keyword evidence="4 9" id="KW-0808">Transferase</keyword>
<keyword evidence="5 9" id="KW-0949">S-adenosyl-L-methionine</keyword>
<dbReference type="GO" id="GO:0061579">
    <property type="term" value="F:N-acyl homoserine lactone synthase activity"/>
    <property type="evidence" value="ECO:0007669"/>
    <property type="project" value="UniProtKB-UniRule"/>
</dbReference>
<keyword evidence="6 8" id="KW-0071">Autoinducer synthesis</keyword>
<name>A0A5S3V7T4_9GAMM</name>
<dbReference type="EC" id="2.3.1.184" evidence="1 9"/>
<proteinExistence type="inferred from homology"/>
<sequence length="198" mass="22745">MLDNIIKNTYNINKIDTDTKNKIHKLRYNVFHKQLKWDVPVINDQEIDEYDDLDPVFVTAKDHSGELMGCLRILKTTNKYMLKDTFPQLLDNQAAPQSKSVLEISRFATQKSEHLFDPNEKRYVTYSVLQQAYLHAIEQGVEEYVMVTTCAIERYLRILGVPTSRLGNGLSMDIGGVNSVAIKMSINDEFKNAVFSIH</sequence>
<dbReference type="GO" id="GO:0007165">
    <property type="term" value="P:signal transduction"/>
    <property type="evidence" value="ECO:0007669"/>
    <property type="project" value="TreeGrafter"/>
</dbReference>
<comment type="caution">
    <text evidence="10">The sequence shown here is derived from an EMBL/GenBank/DDBJ whole genome shotgun (WGS) entry which is preliminary data.</text>
</comment>
<evidence type="ECO:0000256" key="2">
    <source>
        <dbReference type="ARBA" id="ARBA00018768"/>
    </source>
</evidence>
<dbReference type="PROSITE" id="PS00949">
    <property type="entry name" value="AUTOINDUCER_SYNTH_1"/>
    <property type="match status" value="1"/>
</dbReference>
<dbReference type="OrthoDB" id="6023281at2"/>
<evidence type="ECO:0000313" key="12">
    <source>
        <dbReference type="Proteomes" id="UP000307164"/>
    </source>
</evidence>
<evidence type="ECO:0000256" key="7">
    <source>
        <dbReference type="ARBA" id="ARBA00048576"/>
    </source>
</evidence>
<dbReference type="SUPFAM" id="SSF55729">
    <property type="entry name" value="Acyl-CoA N-acyltransferases (Nat)"/>
    <property type="match status" value="1"/>
</dbReference>
<dbReference type="Proteomes" id="UP000307217">
    <property type="component" value="Unassembled WGS sequence"/>
</dbReference>
<dbReference type="InterPro" id="IPR001690">
    <property type="entry name" value="Autoind_synthase"/>
</dbReference>
<dbReference type="PANTHER" id="PTHR39322:SF1">
    <property type="entry name" value="ISOVALERYL-HOMOSERINE LACTONE SYNTHASE"/>
    <property type="match status" value="1"/>
</dbReference>
<evidence type="ECO:0000313" key="13">
    <source>
        <dbReference type="Proteomes" id="UP000307217"/>
    </source>
</evidence>
<dbReference type="EMBL" id="PNBW01000047">
    <property type="protein sequence ID" value="TMO74602.1"/>
    <property type="molecule type" value="Genomic_DNA"/>
</dbReference>
<dbReference type="InterPro" id="IPR018311">
    <property type="entry name" value="Autoind_synth_CS"/>
</dbReference>
<dbReference type="Proteomes" id="UP000307164">
    <property type="component" value="Unassembled WGS sequence"/>
</dbReference>
<evidence type="ECO:0000256" key="6">
    <source>
        <dbReference type="ARBA" id="ARBA00022929"/>
    </source>
</evidence>
<evidence type="ECO:0000256" key="9">
    <source>
        <dbReference type="RuleBase" id="RU361135"/>
    </source>
</evidence>
<comment type="catalytic activity">
    <reaction evidence="7 9">
        <text>a fatty acyl-[ACP] + S-adenosyl-L-methionine = an N-acyl-L-homoserine lactone + S-methyl-5'-thioadenosine + holo-[ACP] + H(+)</text>
        <dbReference type="Rhea" id="RHEA:10096"/>
        <dbReference type="Rhea" id="RHEA-COMP:9685"/>
        <dbReference type="Rhea" id="RHEA-COMP:14125"/>
        <dbReference type="ChEBI" id="CHEBI:15378"/>
        <dbReference type="ChEBI" id="CHEBI:17509"/>
        <dbReference type="ChEBI" id="CHEBI:55474"/>
        <dbReference type="ChEBI" id="CHEBI:59789"/>
        <dbReference type="ChEBI" id="CHEBI:64479"/>
        <dbReference type="ChEBI" id="CHEBI:138651"/>
        <dbReference type="EC" id="2.3.1.184"/>
    </reaction>
</comment>
<dbReference type="InterPro" id="IPR016181">
    <property type="entry name" value="Acyl_CoA_acyltransferase"/>
</dbReference>
<evidence type="ECO:0000256" key="5">
    <source>
        <dbReference type="ARBA" id="ARBA00022691"/>
    </source>
</evidence>
<reference evidence="10 13" key="1">
    <citation type="submission" date="2018-01" db="EMBL/GenBank/DDBJ databases">
        <authorList>
            <person name="Paulsen S."/>
            <person name="Gram L.K."/>
        </authorList>
    </citation>
    <scope>NUCLEOTIDE SEQUENCE [LARGE SCALE GENOMIC DNA]</scope>
    <source>
        <strain evidence="10 13">S3790</strain>
        <strain evidence="11">S3895</strain>
    </source>
</reference>
<reference evidence="10" key="3">
    <citation type="submission" date="2019-09" db="EMBL/GenBank/DDBJ databases">
        <title>Co-occurence of chitin degradation, pigmentation and bioactivity in marine Pseudoalteromonas.</title>
        <authorList>
            <person name="Sonnenschein E.C."/>
            <person name="Bech P.K."/>
        </authorList>
    </citation>
    <scope>NUCLEOTIDE SEQUENCE</scope>
    <source>
        <strain evidence="10">S3790</strain>
        <strain evidence="11">S3895</strain>
    </source>
</reference>
<dbReference type="PANTHER" id="PTHR39322">
    <property type="entry name" value="ACYL-HOMOSERINE-LACTONE SYNTHASE"/>
    <property type="match status" value="1"/>
</dbReference>
<comment type="similarity">
    <text evidence="8 9">Belongs to the autoinducer synthase family.</text>
</comment>
<dbReference type="Pfam" id="PF00765">
    <property type="entry name" value="Autoind_synth"/>
    <property type="match status" value="1"/>
</dbReference>
<evidence type="ECO:0000313" key="10">
    <source>
        <dbReference type="EMBL" id="TMO67151.1"/>
    </source>
</evidence>
<reference evidence="12 13" key="2">
    <citation type="submission" date="2019-06" db="EMBL/GenBank/DDBJ databases">
        <title>Co-occurence of chitin degradation, pigmentation and bioactivity in marine Pseudoalteromonas.</title>
        <authorList>
            <person name="Sonnenschein E.C."/>
            <person name="Bech P.K."/>
        </authorList>
    </citation>
    <scope>NUCLEOTIDE SEQUENCE [LARGE SCALE GENOMIC DNA]</scope>
    <source>
        <strain evidence="13">S3790</strain>
        <strain evidence="12">S3895</strain>
    </source>
</reference>
<organism evidence="10 13">
    <name type="scientific">Pseudoalteromonas aurantia</name>
    <dbReference type="NCBI Taxonomy" id="43654"/>
    <lineage>
        <taxon>Bacteria</taxon>
        <taxon>Pseudomonadati</taxon>
        <taxon>Pseudomonadota</taxon>
        <taxon>Gammaproteobacteria</taxon>
        <taxon>Alteromonadales</taxon>
        <taxon>Pseudoalteromonadaceae</taxon>
        <taxon>Pseudoalteromonas</taxon>
    </lineage>
</organism>
<dbReference type="AlphaFoldDB" id="A0A5S3V7T4"/>
<dbReference type="Gene3D" id="3.40.630.30">
    <property type="match status" value="1"/>
</dbReference>
<gene>
    <name evidence="10" type="ORF">CWC19_14435</name>
    <name evidence="11" type="ORF">CWC20_10225</name>
</gene>
<evidence type="ECO:0000256" key="3">
    <source>
        <dbReference type="ARBA" id="ARBA00022654"/>
    </source>
</evidence>